<protein>
    <submittedName>
        <fullName evidence="3">MerR family transcriptional regulator</fullName>
    </submittedName>
</protein>
<keyword evidence="1" id="KW-0238">DNA-binding</keyword>
<dbReference type="Pfam" id="PF13411">
    <property type="entry name" value="MerR_1"/>
    <property type="match status" value="1"/>
</dbReference>
<dbReference type="Gene3D" id="1.10.1660.10">
    <property type="match status" value="1"/>
</dbReference>
<proteinExistence type="predicted"/>
<evidence type="ECO:0000313" key="3">
    <source>
        <dbReference type="EMBL" id="GAA4488654.1"/>
    </source>
</evidence>
<accession>A0ABP8PN52</accession>
<dbReference type="InterPro" id="IPR047057">
    <property type="entry name" value="MerR_fam"/>
</dbReference>
<evidence type="ECO:0000313" key="4">
    <source>
        <dbReference type="Proteomes" id="UP001500503"/>
    </source>
</evidence>
<dbReference type="Proteomes" id="UP001500503">
    <property type="component" value="Unassembled WGS sequence"/>
</dbReference>
<feature type="domain" description="HTH merR-type" evidence="2">
    <location>
        <begin position="12"/>
        <end position="78"/>
    </location>
</feature>
<dbReference type="CDD" id="cd00592">
    <property type="entry name" value="HTH_MerR-like"/>
    <property type="match status" value="1"/>
</dbReference>
<dbReference type="InterPro" id="IPR000551">
    <property type="entry name" value="MerR-type_HTH_dom"/>
</dbReference>
<comment type="caution">
    <text evidence="3">The sequence shown here is derived from an EMBL/GenBank/DDBJ whole genome shotgun (WGS) entry which is preliminary data.</text>
</comment>
<organism evidence="3 4">
    <name type="scientific">Actinoallomurus oryzae</name>
    <dbReference type="NCBI Taxonomy" id="502180"/>
    <lineage>
        <taxon>Bacteria</taxon>
        <taxon>Bacillati</taxon>
        <taxon>Actinomycetota</taxon>
        <taxon>Actinomycetes</taxon>
        <taxon>Streptosporangiales</taxon>
        <taxon>Thermomonosporaceae</taxon>
        <taxon>Actinoallomurus</taxon>
    </lineage>
</organism>
<dbReference type="InterPro" id="IPR009061">
    <property type="entry name" value="DNA-bd_dom_put_sf"/>
</dbReference>
<dbReference type="EMBL" id="BAABHF010000013">
    <property type="protein sequence ID" value="GAA4488654.1"/>
    <property type="molecule type" value="Genomic_DNA"/>
</dbReference>
<sequence length="326" mass="35113">MRLDGMDDLRAIGQVARLSGLSVPTVRFYSDAGLVPVAARTAGGHRLYDRDALHRLELIRTLRELGVDLATVARVLASEHTVAEVADREAVALERQIHDLRVRQAVLRYAAARGTDADGLVRAGRLARLTGEQRRALVAGLVAEATAGLELEPGFAARLRSLLPEPPDDPERIGAWVELAHLVSDPDFRSAVRRSLERHAADRAAGADGGNPGGWQRAEEAVVELAGGALSDGLSPASAEARPIADRLVAVFAEAHRRHDDEEFRAWLAERIRIGADARVARYLRLLAVINGAPVRTDSVPAARWFLAALESSGRRRLPVTPAVGG</sequence>
<name>A0ABP8PN52_9ACTN</name>
<gene>
    <name evidence="3" type="ORF">GCM10023191_018390</name>
</gene>
<dbReference type="SUPFAM" id="SSF46955">
    <property type="entry name" value="Putative DNA-binding domain"/>
    <property type="match status" value="1"/>
</dbReference>
<dbReference type="RefSeq" id="WP_345460025.1">
    <property type="nucleotide sequence ID" value="NZ_BAABHF010000013.1"/>
</dbReference>
<dbReference type="PANTHER" id="PTHR30204:SF93">
    <property type="entry name" value="HTH MERR-TYPE DOMAIN-CONTAINING PROTEIN"/>
    <property type="match status" value="1"/>
</dbReference>
<dbReference type="PRINTS" id="PR00040">
    <property type="entry name" value="HTHMERR"/>
</dbReference>
<dbReference type="SMART" id="SM00422">
    <property type="entry name" value="HTH_MERR"/>
    <property type="match status" value="1"/>
</dbReference>
<reference evidence="4" key="1">
    <citation type="journal article" date="2019" name="Int. J. Syst. Evol. Microbiol.">
        <title>The Global Catalogue of Microorganisms (GCM) 10K type strain sequencing project: providing services to taxonomists for standard genome sequencing and annotation.</title>
        <authorList>
            <consortium name="The Broad Institute Genomics Platform"/>
            <consortium name="The Broad Institute Genome Sequencing Center for Infectious Disease"/>
            <person name="Wu L."/>
            <person name="Ma J."/>
        </authorList>
    </citation>
    <scope>NUCLEOTIDE SEQUENCE [LARGE SCALE GENOMIC DNA]</scope>
    <source>
        <strain evidence="4">JCM 17933</strain>
    </source>
</reference>
<evidence type="ECO:0000256" key="1">
    <source>
        <dbReference type="ARBA" id="ARBA00023125"/>
    </source>
</evidence>
<evidence type="ECO:0000259" key="2">
    <source>
        <dbReference type="PROSITE" id="PS50937"/>
    </source>
</evidence>
<dbReference type="PROSITE" id="PS50937">
    <property type="entry name" value="HTH_MERR_2"/>
    <property type="match status" value="1"/>
</dbReference>
<dbReference type="PANTHER" id="PTHR30204">
    <property type="entry name" value="REDOX-CYCLING DRUG-SENSING TRANSCRIPTIONAL ACTIVATOR SOXR"/>
    <property type="match status" value="1"/>
</dbReference>
<keyword evidence="4" id="KW-1185">Reference proteome</keyword>